<dbReference type="EMBL" id="CAEZYF010000016">
    <property type="protein sequence ID" value="CAB4734027.1"/>
    <property type="molecule type" value="Genomic_DNA"/>
</dbReference>
<proteinExistence type="predicted"/>
<evidence type="ECO:0000313" key="3">
    <source>
        <dbReference type="EMBL" id="CAB4734027.1"/>
    </source>
</evidence>
<dbReference type="EMBL" id="CAFBMT010000024">
    <property type="protein sequence ID" value="CAB4951748.1"/>
    <property type="molecule type" value="Genomic_DNA"/>
</dbReference>
<evidence type="ECO:0000313" key="7">
    <source>
        <dbReference type="EMBL" id="CAB5010566.1"/>
    </source>
</evidence>
<feature type="domain" description="SnoaL-like" evidence="1">
    <location>
        <begin position="6"/>
        <end position="89"/>
    </location>
</feature>
<sequence>MATWYEDYLHAWNERDAERVASFFAEEFAFEDVALGHTLATRAEMRASAVSMFEQMGDMRLGYVGGHEFGDRYYYEWTMEPMGGRGVSVGQRRDGLVIHNRDYWCMPTAQ</sequence>
<accession>A0A6J6SHF3</accession>
<dbReference type="EMBL" id="CAESGF010000015">
    <property type="protein sequence ID" value="CAB4364587.1"/>
    <property type="molecule type" value="Genomic_DNA"/>
</dbReference>
<evidence type="ECO:0000313" key="2">
    <source>
        <dbReference type="EMBL" id="CAB4364587.1"/>
    </source>
</evidence>
<evidence type="ECO:0000313" key="6">
    <source>
        <dbReference type="EMBL" id="CAB4951748.1"/>
    </source>
</evidence>
<gene>
    <name evidence="3" type="ORF">UFOPK2656_02339</name>
    <name evidence="4" type="ORF">UFOPK3099_01709</name>
    <name evidence="5" type="ORF">UFOPK3267_02356</name>
    <name evidence="6" type="ORF">UFOPK3651_02902</name>
    <name evidence="7" type="ORF">UFOPK3931_02789</name>
    <name evidence="2" type="ORF">UFOPK4189_02346</name>
</gene>
<evidence type="ECO:0000313" key="5">
    <source>
        <dbReference type="EMBL" id="CAB4852834.1"/>
    </source>
</evidence>
<protein>
    <submittedName>
        <fullName evidence="3">Unannotated protein</fullName>
    </submittedName>
</protein>
<dbReference type="EMBL" id="CAFBIY010000161">
    <property type="protein sequence ID" value="CAB4852834.1"/>
    <property type="molecule type" value="Genomic_DNA"/>
</dbReference>
<dbReference type="EMBL" id="CAFBOL010000107">
    <property type="protein sequence ID" value="CAB5010566.1"/>
    <property type="molecule type" value="Genomic_DNA"/>
</dbReference>
<dbReference type="Gene3D" id="3.10.450.50">
    <property type="match status" value="1"/>
</dbReference>
<name>A0A6J6SHF3_9ZZZZ</name>
<reference evidence="3" key="1">
    <citation type="submission" date="2020-05" db="EMBL/GenBank/DDBJ databases">
        <authorList>
            <person name="Chiriac C."/>
            <person name="Salcher M."/>
            <person name="Ghai R."/>
            <person name="Kavagutti S V."/>
        </authorList>
    </citation>
    <scope>NUCLEOTIDE SEQUENCE</scope>
</reference>
<dbReference type="AlphaFoldDB" id="A0A6J6SHF3"/>
<evidence type="ECO:0000259" key="1">
    <source>
        <dbReference type="Pfam" id="PF12680"/>
    </source>
</evidence>
<dbReference type="InterPro" id="IPR037401">
    <property type="entry name" value="SnoaL-like"/>
</dbReference>
<dbReference type="EMBL" id="CAFAAV010000136">
    <property type="protein sequence ID" value="CAB4826312.1"/>
    <property type="molecule type" value="Genomic_DNA"/>
</dbReference>
<organism evidence="3">
    <name type="scientific">freshwater metagenome</name>
    <dbReference type="NCBI Taxonomy" id="449393"/>
    <lineage>
        <taxon>unclassified sequences</taxon>
        <taxon>metagenomes</taxon>
        <taxon>ecological metagenomes</taxon>
    </lineage>
</organism>
<dbReference type="InterPro" id="IPR032710">
    <property type="entry name" value="NTF2-like_dom_sf"/>
</dbReference>
<dbReference type="SUPFAM" id="SSF54427">
    <property type="entry name" value="NTF2-like"/>
    <property type="match status" value="1"/>
</dbReference>
<evidence type="ECO:0000313" key="4">
    <source>
        <dbReference type="EMBL" id="CAB4826312.1"/>
    </source>
</evidence>
<dbReference type="Pfam" id="PF12680">
    <property type="entry name" value="SnoaL_2"/>
    <property type="match status" value="1"/>
</dbReference>